<dbReference type="PANTHER" id="PTHR47704">
    <property type="entry name" value="POTASSIUM TRANSPORTER KIMA"/>
    <property type="match status" value="1"/>
</dbReference>
<evidence type="ECO:0000313" key="7">
    <source>
        <dbReference type="Proteomes" id="UP000198983"/>
    </source>
</evidence>
<evidence type="ECO:0000256" key="5">
    <source>
        <dbReference type="SAM" id="Phobius"/>
    </source>
</evidence>
<feature type="transmembrane region" description="Helical" evidence="5">
    <location>
        <begin position="407"/>
        <end position="426"/>
    </location>
</feature>
<dbReference type="AlphaFoldDB" id="A0A1H1UHW9"/>
<feature type="transmembrane region" description="Helical" evidence="5">
    <location>
        <begin position="346"/>
        <end position="365"/>
    </location>
</feature>
<dbReference type="STRING" id="117157.SAMN04489717_3640"/>
<dbReference type="OrthoDB" id="9759676at2"/>
<feature type="transmembrane region" description="Helical" evidence="5">
    <location>
        <begin position="297"/>
        <end position="325"/>
    </location>
</feature>
<gene>
    <name evidence="6" type="ORF">SAMN04489717_3640</name>
</gene>
<comment type="subcellular location">
    <subcellularLocation>
        <location evidence="1">Membrane</location>
        <topology evidence="1">Multi-pass membrane protein</topology>
    </subcellularLocation>
</comment>
<dbReference type="Gene3D" id="1.20.1740.10">
    <property type="entry name" value="Amino acid/polyamine transporter I"/>
    <property type="match status" value="1"/>
</dbReference>
<feature type="transmembrane region" description="Helical" evidence="5">
    <location>
        <begin position="46"/>
        <end position="78"/>
    </location>
</feature>
<dbReference type="Proteomes" id="UP000198983">
    <property type="component" value="Chromosome I"/>
</dbReference>
<sequence length="613" mass="65293">MGSVWRFLVGRPLRAREVAKEQITPVEGLPVLSLDALTSVAYGPEAIIGILALAGAGALSLLLPITGAIVALLAILVFSYRQVIDAYPGGGGTYAVCRANFGRTVRLLAAAALVVDYTLTVAVSIAAGVGALVSAFPGLRPATVPLCLGFLAVITVLNLRGLGDTARAFLLPTMVFIVGMLAIIGIGLVHPLAVGSPQPGRPLLVEHGIETVSVLLVLRAFSAGCSALTGVEAIANGVPMFRQPRVVRAKRTELLLGAILGTMLLGLAILAARWHVGPRTGQTVLSQIIAISVGRDWAYYVMSLTITLVLALAANTSFGGLPVLASLVARDNYLPHLFSLRDDRQVYGFGIWALAVLSGALLLAVGGNTLALIPLFAIGVFTGFTLSQAGLVRHWVRSRPPRWRHRAIINGFGAVVTAVCTVVFLVTKFTAGAWVVVLAVPALMYTFVRIHRYYEHAGRALGLGVVPGKLPARNTLVVVPVAGVSRLTERAIAQALSISHDVVAVHVVVESTDNVEEDRDLQARWARWDPGVPLRIVHTEFASIAGPVVGLVDELRGRQDRQVMVLIPVVRPDHRYADFLHDHRDRVLTKALRARPDVIVATVPMSLHLDDSP</sequence>
<feature type="transmembrane region" description="Helical" evidence="5">
    <location>
        <begin position="432"/>
        <end position="450"/>
    </location>
</feature>
<feature type="transmembrane region" description="Helical" evidence="5">
    <location>
        <begin position="371"/>
        <end position="395"/>
    </location>
</feature>
<evidence type="ECO:0000256" key="3">
    <source>
        <dbReference type="ARBA" id="ARBA00022989"/>
    </source>
</evidence>
<accession>A0A1H1UHW9</accession>
<reference evidence="6 7" key="1">
    <citation type="submission" date="2016-10" db="EMBL/GenBank/DDBJ databases">
        <authorList>
            <person name="de Groot N.N."/>
        </authorList>
    </citation>
    <scope>NUCLEOTIDE SEQUENCE [LARGE SCALE GENOMIC DNA]</scope>
    <source>
        <strain evidence="6 7">DSM 22024</strain>
    </source>
</reference>
<dbReference type="GO" id="GO:0022857">
    <property type="term" value="F:transmembrane transporter activity"/>
    <property type="evidence" value="ECO:0007669"/>
    <property type="project" value="InterPro"/>
</dbReference>
<feature type="transmembrane region" description="Helical" evidence="5">
    <location>
        <begin position="254"/>
        <end position="277"/>
    </location>
</feature>
<dbReference type="EMBL" id="LT629732">
    <property type="protein sequence ID" value="SDS72107.1"/>
    <property type="molecule type" value="Genomic_DNA"/>
</dbReference>
<feature type="transmembrane region" description="Helical" evidence="5">
    <location>
        <begin position="169"/>
        <end position="192"/>
    </location>
</feature>
<evidence type="ECO:0000313" key="6">
    <source>
        <dbReference type="EMBL" id="SDS72107.1"/>
    </source>
</evidence>
<name>A0A1H1UHW9_9ACTN</name>
<feature type="transmembrane region" description="Helical" evidence="5">
    <location>
        <begin position="212"/>
        <end position="234"/>
    </location>
</feature>
<evidence type="ECO:0000256" key="2">
    <source>
        <dbReference type="ARBA" id="ARBA00022692"/>
    </source>
</evidence>
<organism evidence="6 7">
    <name type="scientific">Actinopolymorpha singaporensis</name>
    <dbReference type="NCBI Taxonomy" id="117157"/>
    <lineage>
        <taxon>Bacteria</taxon>
        <taxon>Bacillati</taxon>
        <taxon>Actinomycetota</taxon>
        <taxon>Actinomycetes</taxon>
        <taxon>Propionibacteriales</taxon>
        <taxon>Actinopolymorphaceae</taxon>
        <taxon>Actinopolymorpha</taxon>
    </lineage>
</organism>
<dbReference type="RefSeq" id="WP_092654817.1">
    <property type="nucleotide sequence ID" value="NZ_LT629732.1"/>
</dbReference>
<dbReference type="GO" id="GO:0016020">
    <property type="term" value="C:membrane"/>
    <property type="evidence" value="ECO:0007669"/>
    <property type="project" value="UniProtKB-SubCell"/>
</dbReference>
<keyword evidence="3 5" id="KW-1133">Transmembrane helix</keyword>
<feature type="transmembrane region" description="Helical" evidence="5">
    <location>
        <begin position="142"/>
        <end position="162"/>
    </location>
</feature>
<dbReference type="InterPro" id="IPR002293">
    <property type="entry name" value="AA/rel_permease1"/>
</dbReference>
<keyword evidence="4 5" id="KW-0472">Membrane</keyword>
<dbReference type="PANTHER" id="PTHR47704:SF1">
    <property type="entry name" value="POTASSIUM TRANSPORTER KIMA"/>
    <property type="match status" value="1"/>
</dbReference>
<keyword evidence="7" id="KW-1185">Reference proteome</keyword>
<protein>
    <submittedName>
        <fullName evidence="6">Amino acid transporter</fullName>
    </submittedName>
</protein>
<keyword evidence="2 5" id="KW-0812">Transmembrane</keyword>
<feature type="transmembrane region" description="Helical" evidence="5">
    <location>
        <begin position="107"/>
        <end position="136"/>
    </location>
</feature>
<dbReference type="InterPro" id="IPR053153">
    <property type="entry name" value="APC_K+_Transporter"/>
</dbReference>
<dbReference type="Pfam" id="PF13520">
    <property type="entry name" value="AA_permease_2"/>
    <property type="match status" value="1"/>
</dbReference>
<proteinExistence type="predicted"/>
<evidence type="ECO:0000256" key="1">
    <source>
        <dbReference type="ARBA" id="ARBA00004141"/>
    </source>
</evidence>
<evidence type="ECO:0000256" key="4">
    <source>
        <dbReference type="ARBA" id="ARBA00023136"/>
    </source>
</evidence>